<keyword evidence="2" id="KW-0472">Membrane</keyword>
<evidence type="ECO:0000256" key="2">
    <source>
        <dbReference type="SAM" id="Phobius"/>
    </source>
</evidence>
<organism evidence="3 4">
    <name type="scientific">Aristolochia fimbriata</name>
    <name type="common">White veined hardy Dutchman's pipe vine</name>
    <dbReference type="NCBI Taxonomy" id="158543"/>
    <lineage>
        <taxon>Eukaryota</taxon>
        <taxon>Viridiplantae</taxon>
        <taxon>Streptophyta</taxon>
        <taxon>Embryophyta</taxon>
        <taxon>Tracheophyta</taxon>
        <taxon>Spermatophyta</taxon>
        <taxon>Magnoliopsida</taxon>
        <taxon>Magnoliidae</taxon>
        <taxon>Piperales</taxon>
        <taxon>Aristolochiaceae</taxon>
        <taxon>Aristolochia</taxon>
    </lineage>
</organism>
<keyword evidence="2" id="KW-0812">Transmembrane</keyword>
<accession>A0AAV7E3G3</accession>
<sequence>MAGWVLKAKSQSPDSSRTARSLDGVLQDYAYRAIRPPKTGVVYEAEPPPDLPGIKLAAMRLRSGSLKRKGVKSFFEFEIPVGVVEQPYVERLVLVYQNLGNWSSSYYNLQGYSFITPVLGLLAYDAINLSAKNLSELNINATGQPIFIRFSNVQAVQGGFTPRCVWFDLDGLPQFTNLVSSDNVCSTFSQGHFCIAVNSSAFPPPSGQPPLPPSFTPSKKSNSRTWKIVGGVVGGFVGLVLLILLLVWALRKRQSEKIAKMEQQSETGEALRMATVGTSRAPVAMGTRTPPVLENEYVP</sequence>
<comment type="caution">
    <text evidence="3">The sequence shown here is derived from an EMBL/GenBank/DDBJ whole genome shotgun (WGS) entry which is preliminary data.</text>
</comment>
<evidence type="ECO:0000313" key="3">
    <source>
        <dbReference type="EMBL" id="KAG9443359.1"/>
    </source>
</evidence>
<evidence type="ECO:0000256" key="1">
    <source>
        <dbReference type="SAM" id="MobiDB-lite"/>
    </source>
</evidence>
<dbReference type="Proteomes" id="UP000825729">
    <property type="component" value="Unassembled WGS sequence"/>
</dbReference>
<keyword evidence="2" id="KW-1133">Transmembrane helix</keyword>
<evidence type="ECO:0000313" key="4">
    <source>
        <dbReference type="Proteomes" id="UP000825729"/>
    </source>
</evidence>
<name>A0AAV7E3G3_ARIFI</name>
<feature type="transmembrane region" description="Helical" evidence="2">
    <location>
        <begin position="228"/>
        <end position="250"/>
    </location>
</feature>
<dbReference type="InterPro" id="IPR010605">
    <property type="entry name" value="DUF1191"/>
</dbReference>
<protein>
    <submittedName>
        <fullName evidence="3">Uncharacterized protein</fullName>
    </submittedName>
</protein>
<reference evidence="3 4" key="1">
    <citation type="submission" date="2021-07" db="EMBL/GenBank/DDBJ databases">
        <title>The Aristolochia fimbriata genome: insights into angiosperm evolution, floral development and chemical biosynthesis.</title>
        <authorList>
            <person name="Jiao Y."/>
        </authorList>
    </citation>
    <scope>NUCLEOTIDE SEQUENCE [LARGE SCALE GENOMIC DNA]</scope>
    <source>
        <strain evidence="3">IBCAS-2021</strain>
        <tissue evidence="3">Leaf</tissue>
    </source>
</reference>
<feature type="region of interest" description="Disordered" evidence="1">
    <location>
        <begin position="1"/>
        <end position="20"/>
    </location>
</feature>
<keyword evidence="4" id="KW-1185">Reference proteome</keyword>
<dbReference type="PANTHER" id="PTHR33512:SF14">
    <property type="entry name" value="EXPRESSED PROTEIN"/>
    <property type="match status" value="1"/>
</dbReference>
<dbReference type="EMBL" id="JAINDJ010000006">
    <property type="protein sequence ID" value="KAG9443359.1"/>
    <property type="molecule type" value="Genomic_DNA"/>
</dbReference>
<gene>
    <name evidence="3" type="ORF">H6P81_014699</name>
</gene>
<dbReference type="AlphaFoldDB" id="A0AAV7E3G3"/>
<proteinExistence type="predicted"/>
<feature type="compositionally biased region" description="Polar residues" evidence="1">
    <location>
        <begin position="9"/>
        <end position="19"/>
    </location>
</feature>
<dbReference type="GO" id="GO:0016020">
    <property type="term" value="C:membrane"/>
    <property type="evidence" value="ECO:0007669"/>
    <property type="project" value="TreeGrafter"/>
</dbReference>
<dbReference type="Pfam" id="PF06697">
    <property type="entry name" value="DUF1191"/>
    <property type="match status" value="1"/>
</dbReference>
<dbReference type="PANTHER" id="PTHR33512">
    <property type="entry name" value="PROTEIN, PUTATIVE (DUF1191)-RELATED"/>
    <property type="match status" value="1"/>
</dbReference>